<gene>
    <name evidence="1" type="ORF">DI626_05775</name>
</gene>
<reference evidence="1 2" key="1">
    <citation type="submission" date="2017-08" db="EMBL/GenBank/DDBJ databases">
        <title>Infants hospitalized years apart are colonized by the same room-sourced microbial strains.</title>
        <authorList>
            <person name="Brooks B."/>
            <person name="Olm M.R."/>
            <person name="Firek B.A."/>
            <person name="Baker R."/>
            <person name="Thomas B.C."/>
            <person name="Morowitz M.J."/>
            <person name="Banfield J.F."/>
        </authorList>
    </citation>
    <scope>NUCLEOTIDE SEQUENCE [LARGE SCALE GENOMIC DNA]</scope>
    <source>
        <strain evidence="1">S2_018_000_R2_104</strain>
    </source>
</reference>
<evidence type="ECO:0000313" key="2">
    <source>
        <dbReference type="Proteomes" id="UP000249557"/>
    </source>
</evidence>
<name>A0A2W4ZWI9_9BACT</name>
<dbReference type="GO" id="GO:0006015">
    <property type="term" value="P:5-phosphoribose 1-diphosphate biosynthetic process"/>
    <property type="evidence" value="ECO:0007669"/>
    <property type="project" value="TreeGrafter"/>
</dbReference>
<organism evidence="1 2">
    <name type="scientific">Micavibrio aeruginosavorus</name>
    <dbReference type="NCBI Taxonomy" id="349221"/>
    <lineage>
        <taxon>Bacteria</taxon>
        <taxon>Pseudomonadati</taxon>
        <taxon>Bdellovibrionota</taxon>
        <taxon>Bdellovibrionia</taxon>
        <taxon>Bdellovibrionales</taxon>
        <taxon>Pseudobdellovibrionaceae</taxon>
        <taxon>Micavibrio</taxon>
    </lineage>
</organism>
<dbReference type="GO" id="GO:0002189">
    <property type="term" value="C:ribose phosphate diphosphokinase complex"/>
    <property type="evidence" value="ECO:0007669"/>
    <property type="project" value="TreeGrafter"/>
</dbReference>
<dbReference type="SUPFAM" id="SSF53271">
    <property type="entry name" value="PRTase-like"/>
    <property type="match status" value="1"/>
</dbReference>
<dbReference type="InterPro" id="IPR005946">
    <property type="entry name" value="Rib-P_diPkinase"/>
</dbReference>
<dbReference type="Gene3D" id="3.40.50.2020">
    <property type="match status" value="1"/>
</dbReference>
<dbReference type="AlphaFoldDB" id="A0A2W4ZWI9"/>
<dbReference type="Pfam" id="PF14572">
    <property type="entry name" value="Pribosyl_synth"/>
    <property type="match status" value="1"/>
</dbReference>
<proteinExistence type="predicted"/>
<evidence type="ECO:0008006" key="3">
    <source>
        <dbReference type="Google" id="ProtNLM"/>
    </source>
</evidence>
<dbReference type="GO" id="GO:0004749">
    <property type="term" value="F:ribose phosphate diphosphokinase activity"/>
    <property type="evidence" value="ECO:0007669"/>
    <property type="project" value="TreeGrafter"/>
</dbReference>
<dbReference type="Proteomes" id="UP000249557">
    <property type="component" value="Unassembled WGS sequence"/>
</dbReference>
<dbReference type="PANTHER" id="PTHR10210:SF41">
    <property type="entry name" value="RIBOSE-PHOSPHATE PYROPHOSPHOKINASE 1, CHLOROPLASTIC"/>
    <property type="match status" value="1"/>
</dbReference>
<dbReference type="GO" id="GO:0006164">
    <property type="term" value="P:purine nucleotide biosynthetic process"/>
    <property type="evidence" value="ECO:0007669"/>
    <property type="project" value="TreeGrafter"/>
</dbReference>
<comment type="caution">
    <text evidence="1">The sequence shown here is derived from an EMBL/GenBank/DDBJ whole genome shotgun (WGS) entry which is preliminary data.</text>
</comment>
<dbReference type="InterPro" id="IPR029057">
    <property type="entry name" value="PRTase-like"/>
</dbReference>
<evidence type="ECO:0000313" key="1">
    <source>
        <dbReference type="EMBL" id="PZO86723.1"/>
    </source>
</evidence>
<dbReference type="GO" id="GO:0005737">
    <property type="term" value="C:cytoplasm"/>
    <property type="evidence" value="ECO:0007669"/>
    <property type="project" value="TreeGrafter"/>
</dbReference>
<dbReference type="GO" id="GO:0000287">
    <property type="term" value="F:magnesium ion binding"/>
    <property type="evidence" value="ECO:0007669"/>
    <property type="project" value="InterPro"/>
</dbReference>
<dbReference type="EMBL" id="QFNK01000097">
    <property type="protein sequence ID" value="PZO86723.1"/>
    <property type="molecule type" value="Genomic_DNA"/>
</dbReference>
<accession>A0A2W4ZWI9</accession>
<sequence length="124" mass="13515">FHGDVEGKICIIIDDIISGGSTTLHAAEALKQRGARDVIAIATHAVLVNGAAKRLTESPFLDRIMLTDTIPSVVDKLDDSQLTDHPKVFIRSVAPLIVKAIEPKFTPHKKLIRTWADAPRLQAC</sequence>
<dbReference type="PANTHER" id="PTHR10210">
    <property type="entry name" value="RIBOSE-PHOSPHATE DIPHOSPHOKINASE FAMILY MEMBER"/>
    <property type="match status" value="1"/>
</dbReference>
<feature type="non-terminal residue" evidence="1">
    <location>
        <position position="1"/>
    </location>
</feature>
<protein>
    <recommendedName>
        <fullName evidence="3">Phosphoribosyl pyrophosphate synthase</fullName>
    </recommendedName>
</protein>